<feature type="domain" description="Small-subunit processome Utp12" evidence="5">
    <location>
        <begin position="601"/>
        <end position="714"/>
    </location>
</feature>
<dbReference type="Proteomes" id="UP000249723">
    <property type="component" value="Unassembled WGS sequence"/>
</dbReference>
<dbReference type="PANTHER" id="PTHR44267">
    <property type="entry name" value="WD REPEAT-CONTAINING PROTEIN 43"/>
    <property type="match status" value="1"/>
</dbReference>
<evidence type="ECO:0000313" key="7">
    <source>
        <dbReference type="Proteomes" id="UP000249723"/>
    </source>
</evidence>
<feature type="compositionally biased region" description="Acidic residues" evidence="4">
    <location>
        <begin position="93"/>
        <end position="102"/>
    </location>
</feature>
<dbReference type="SUPFAM" id="SSF50998">
    <property type="entry name" value="Quinoprotein alcohol dehydrogenase-like"/>
    <property type="match status" value="1"/>
</dbReference>
<comment type="subcellular location">
    <subcellularLocation>
        <location evidence="1">Nucleus</location>
        <location evidence="1">Nucleolus</location>
    </subcellularLocation>
</comment>
<feature type="compositionally biased region" description="Low complexity" evidence="4">
    <location>
        <begin position="30"/>
        <end position="50"/>
    </location>
</feature>
<feature type="compositionally biased region" description="Low complexity" evidence="4">
    <location>
        <begin position="10"/>
        <end position="23"/>
    </location>
</feature>
<comment type="similarity">
    <text evidence="3">Belongs to the UTP5 family.</text>
</comment>
<dbReference type="Pfam" id="PF04003">
    <property type="entry name" value="Utp12"/>
    <property type="match status" value="1"/>
</dbReference>
<feature type="compositionally biased region" description="Acidic residues" evidence="4">
    <location>
        <begin position="747"/>
        <end position="767"/>
    </location>
</feature>
<dbReference type="EMBL" id="FMWP01000016">
    <property type="protein sequence ID" value="SCZ91681.1"/>
    <property type="molecule type" value="Genomic_DNA"/>
</dbReference>
<evidence type="ECO:0000256" key="3">
    <source>
        <dbReference type="ARBA" id="ARBA00038335"/>
    </source>
</evidence>
<feature type="region of interest" description="Disordered" evidence="4">
    <location>
        <begin position="87"/>
        <end position="106"/>
    </location>
</feature>
<accession>A0A2X0KZ64</accession>
<proteinExistence type="inferred from homology"/>
<feature type="region of interest" description="Disordered" evidence="4">
    <location>
        <begin position="118"/>
        <end position="150"/>
    </location>
</feature>
<feature type="compositionally biased region" description="Acidic residues" evidence="4">
    <location>
        <begin position="816"/>
        <end position="839"/>
    </location>
</feature>
<organism evidence="6 7">
    <name type="scientific">Microbotryum saponariae</name>
    <dbReference type="NCBI Taxonomy" id="289078"/>
    <lineage>
        <taxon>Eukaryota</taxon>
        <taxon>Fungi</taxon>
        <taxon>Dikarya</taxon>
        <taxon>Basidiomycota</taxon>
        <taxon>Pucciniomycotina</taxon>
        <taxon>Microbotryomycetes</taxon>
        <taxon>Microbotryales</taxon>
        <taxon>Microbotryaceae</taxon>
        <taxon>Microbotryum</taxon>
    </lineage>
</organism>
<feature type="compositionally biased region" description="Acidic residues" evidence="4">
    <location>
        <begin position="548"/>
        <end position="577"/>
    </location>
</feature>
<name>A0A2X0KZ64_9BASI</name>
<feature type="region of interest" description="Disordered" evidence="4">
    <location>
        <begin position="474"/>
        <end position="512"/>
    </location>
</feature>
<gene>
    <name evidence="6" type="ORF">BZ3500_MVSOF-1268-A1-R1_CHR5-1G07602</name>
</gene>
<dbReference type="InterPro" id="IPR007148">
    <property type="entry name" value="SSU_processome_Utp12"/>
</dbReference>
<evidence type="ECO:0000256" key="1">
    <source>
        <dbReference type="ARBA" id="ARBA00004604"/>
    </source>
</evidence>
<dbReference type="AlphaFoldDB" id="A0A2X0KZ64"/>
<dbReference type="GO" id="GO:0000462">
    <property type="term" value="P:maturation of SSU-rRNA from tricistronic rRNA transcript (SSU-rRNA, 5.8S rRNA, LSU-rRNA)"/>
    <property type="evidence" value="ECO:0007669"/>
    <property type="project" value="TreeGrafter"/>
</dbReference>
<feature type="compositionally biased region" description="Acidic residues" evidence="4">
    <location>
        <begin position="774"/>
        <end position="797"/>
    </location>
</feature>
<dbReference type="InterPro" id="IPR015943">
    <property type="entry name" value="WD40/YVTN_repeat-like_dom_sf"/>
</dbReference>
<dbReference type="GO" id="GO:0032040">
    <property type="term" value="C:small-subunit processome"/>
    <property type="evidence" value="ECO:0007669"/>
    <property type="project" value="UniProtKB-ARBA"/>
</dbReference>
<protein>
    <submittedName>
        <fullName evidence="6">BZ3500_MvSof-1268-A1-R1_Chr5-1g07602 protein</fullName>
    </submittedName>
</protein>
<evidence type="ECO:0000256" key="2">
    <source>
        <dbReference type="ARBA" id="ARBA00023242"/>
    </source>
</evidence>
<feature type="region of interest" description="Disordered" evidence="4">
    <location>
        <begin position="537"/>
        <end position="584"/>
    </location>
</feature>
<dbReference type="STRING" id="289078.A0A2X0KZ64"/>
<keyword evidence="7" id="KW-1185">Reference proteome</keyword>
<evidence type="ECO:0000313" key="6">
    <source>
        <dbReference type="EMBL" id="SCZ91681.1"/>
    </source>
</evidence>
<evidence type="ECO:0000256" key="4">
    <source>
        <dbReference type="SAM" id="MobiDB-lite"/>
    </source>
</evidence>
<dbReference type="OrthoDB" id="30195at2759"/>
<keyword evidence="2" id="KW-0539">Nucleus</keyword>
<dbReference type="InterPro" id="IPR011047">
    <property type="entry name" value="Quinoprotein_ADH-like_sf"/>
</dbReference>
<dbReference type="Gene3D" id="2.130.10.10">
    <property type="entry name" value="YVTN repeat-like/Quinoprotein amine dehydrogenase"/>
    <property type="match status" value="1"/>
</dbReference>
<reference evidence="7" key="1">
    <citation type="submission" date="2016-10" db="EMBL/GenBank/DDBJ databases">
        <authorList>
            <person name="Jeantristanb JTB J.-T."/>
            <person name="Ricardo R."/>
        </authorList>
    </citation>
    <scope>NUCLEOTIDE SEQUENCE [LARGE SCALE GENOMIC DNA]</scope>
</reference>
<dbReference type="InterPro" id="IPR052414">
    <property type="entry name" value="U3_snoRNA-assoc_WDR"/>
</dbReference>
<sequence length="839" mass="89801">MGKKDRPTARRTTAITPRSTSASDVLTRFSPSPSSSPSSSSSSASSSSSSTYYYAHLHRAPDTHTLRVYDASSGKCISRWASDAHSLGRAGEEGAEQGETEEQQARHKVHAIEWAWVPSAKGEKEKNVEAAEEEGQGDKKRGKKRRKSDSHLETLVAAAPVAAVDAPGPKSVLVLGQESGEILVWSPNGKEEWTLSHPSVNSPVTALASPATSTGHLWSTHQDGIARVWDLTTRSLIARTTVLGDEVTAWDDLAVRYASPSSEENKIPVHLVLSKASLHIYSLSLGTKAPKKDKVKELKSTLVGRCTGHVDVARVEWVQHKVDESAMEEDSAAEKDDLAFFTYSKTDRFVQLWSFSLSSPTKDAQLVARLGLDSGVQAIASNVAHLVAIDAEGKGYLTSLPSSTTSSKKVEALKVETEVQGATLANAALRSDKLVLCRDGVKPIFEQVEYLSEAGSLVEKIALEKNAAGLFANGQEESAPPSRYVEHPSSNSRSAEPNLATEGGEDDDDLAHSGQLDVDMAEPTLADRLQAMNVSKAKQSKDALAIREDDEEVSSGEDEGLSSDEDEDEDDDEDEEDLSNRLAAPATTLTTTLIQALHSSDAPLLESCLLHDSPTLIRSTVQKLSSGSLVLNLLEALVQRLGTGKGGKVGGTASVQRSRGLIEWVKQVLVVHVGFLVTIPSLVTRLSALHASLTSRLSIQPTLFALNGRLDLVLAQIQSRQQGVIKRRVAAKGGKVGAQGTRYVEGESSEDSEDGEGSEPSEDEGSVEDVMLGGDDEEDDDDDSGEGSEEEDEELGSAEEGSGGGEEGVEGLLELEASEDDEEDDDEENDDDEDEDESD</sequence>
<feature type="region of interest" description="Disordered" evidence="4">
    <location>
        <begin position="736"/>
        <end position="839"/>
    </location>
</feature>
<dbReference type="PANTHER" id="PTHR44267:SF1">
    <property type="entry name" value="WD REPEAT-CONTAINING PROTEIN 43"/>
    <property type="match status" value="1"/>
</dbReference>
<evidence type="ECO:0000259" key="5">
    <source>
        <dbReference type="Pfam" id="PF04003"/>
    </source>
</evidence>
<feature type="region of interest" description="Disordered" evidence="4">
    <location>
        <begin position="1"/>
        <end position="50"/>
    </location>
</feature>